<dbReference type="GO" id="GO:0003677">
    <property type="term" value="F:DNA binding"/>
    <property type="evidence" value="ECO:0007669"/>
    <property type="project" value="InterPro"/>
</dbReference>
<protein>
    <submittedName>
        <fullName evidence="2">Helix-turn-helix transcriptional regulator</fullName>
    </submittedName>
</protein>
<dbReference type="SMART" id="SM00530">
    <property type="entry name" value="HTH_XRE"/>
    <property type="match status" value="1"/>
</dbReference>
<evidence type="ECO:0000313" key="3">
    <source>
        <dbReference type="Proteomes" id="UP000586827"/>
    </source>
</evidence>
<evidence type="ECO:0000313" key="2">
    <source>
        <dbReference type="EMBL" id="NNH70506.1"/>
    </source>
</evidence>
<evidence type="ECO:0000259" key="1">
    <source>
        <dbReference type="PROSITE" id="PS50943"/>
    </source>
</evidence>
<dbReference type="SUPFAM" id="SSF47413">
    <property type="entry name" value="lambda repressor-like DNA-binding domains"/>
    <property type="match status" value="1"/>
</dbReference>
<gene>
    <name evidence="2" type="ORF">HLB23_11635</name>
</gene>
<dbReference type="InterPro" id="IPR001387">
    <property type="entry name" value="Cro/C1-type_HTH"/>
</dbReference>
<accession>A0A849BZD7</accession>
<dbReference type="Proteomes" id="UP000586827">
    <property type="component" value="Unassembled WGS sequence"/>
</dbReference>
<dbReference type="EMBL" id="JABELX010000004">
    <property type="protein sequence ID" value="NNH70506.1"/>
    <property type="molecule type" value="Genomic_DNA"/>
</dbReference>
<feature type="domain" description="HTH cro/C1-type" evidence="1">
    <location>
        <begin position="22"/>
        <end position="77"/>
    </location>
</feature>
<dbReference type="RefSeq" id="WP_169815163.1">
    <property type="nucleotide sequence ID" value="NZ_JABELX010000004.1"/>
</dbReference>
<name>A0A849BZD7_9NOCA</name>
<dbReference type="PROSITE" id="PS50943">
    <property type="entry name" value="HTH_CROC1"/>
    <property type="match status" value="1"/>
</dbReference>
<dbReference type="AlphaFoldDB" id="A0A849BZD7"/>
<organism evidence="2 3">
    <name type="scientific">Nocardia uniformis</name>
    <dbReference type="NCBI Taxonomy" id="53432"/>
    <lineage>
        <taxon>Bacteria</taxon>
        <taxon>Bacillati</taxon>
        <taxon>Actinomycetota</taxon>
        <taxon>Actinomycetes</taxon>
        <taxon>Mycobacteriales</taxon>
        <taxon>Nocardiaceae</taxon>
        <taxon>Nocardia</taxon>
    </lineage>
</organism>
<dbReference type="CDD" id="cd00093">
    <property type="entry name" value="HTH_XRE"/>
    <property type="match status" value="1"/>
</dbReference>
<keyword evidence="3" id="KW-1185">Reference proteome</keyword>
<reference evidence="2 3" key="1">
    <citation type="submission" date="2020-05" db="EMBL/GenBank/DDBJ databases">
        <title>MicrobeNet Type strains.</title>
        <authorList>
            <person name="Nicholson A.C."/>
        </authorList>
    </citation>
    <scope>NUCLEOTIDE SEQUENCE [LARGE SCALE GENOMIC DNA]</scope>
    <source>
        <strain evidence="2 3">JCM 3224</strain>
    </source>
</reference>
<dbReference type="InterPro" id="IPR010982">
    <property type="entry name" value="Lambda_DNA-bd_dom_sf"/>
</dbReference>
<dbReference type="Pfam" id="PF13560">
    <property type="entry name" value="HTH_31"/>
    <property type="match status" value="1"/>
</dbReference>
<comment type="caution">
    <text evidence="2">The sequence shown here is derived from an EMBL/GenBank/DDBJ whole genome shotgun (WGS) entry which is preliminary data.</text>
</comment>
<sequence>MPSDNSAAPLEHPDIKALADRVKERRREKGWTQADVARNGGPSAGVISQIERALTESPAADTLAKLDTALEWPADTCDAILRGNVPAELASTTR</sequence>
<proteinExistence type="predicted"/>
<dbReference type="Gene3D" id="1.10.260.40">
    <property type="entry name" value="lambda repressor-like DNA-binding domains"/>
    <property type="match status" value="1"/>
</dbReference>